<proteinExistence type="predicted"/>
<dbReference type="Gene3D" id="3.40.366.10">
    <property type="entry name" value="Malonyl-Coenzyme A Acyl Carrier Protein, domain 2"/>
    <property type="match status" value="1"/>
</dbReference>
<dbReference type="InterPro" id="IPR014043">
    <property type="entry name" value="Acyl_transferase_dom"/>
</dbReference>
<dbReference type="SUPFAM" id="SSF55048">
    <property type="entry name" value="Probable ACP-binding domain of malonyl-CoA ACP transacylase"/>
    <property type="match status" value="1"/>
</dbReference>
<dbReference type="InterPro" id="IPR016035">
    <property type="entry name" value="Acyl_Trfase/lysoPLipase"/>
</dbReference>
<dbReference type="InterPro" id="IPR006162">
    <property type="entry name" value="Ppantetheine_attach_site"/>
</dbReference>
<dbReference type="EMBL" id="JACCCZ010000001">
    <property type="protein sequence ID" value="NYG01755.1"/>
    <property type="molecule type" value="Genomic_DNA"/>
</dbReference>
<dbReference type="InterPro" id="IPR001227">
    <property type="entry name" value="Ac_transferase_dom_sf"/>
</dbReference>
<accession>A0A852W5Z5</accession>
<dbReference type="Pfam" id="PF00698">
    <property type="entry name" value="Acyl_transf_1"/>
    <property type="match status" value="1"/>
</dbReference>
<dbReference type="GeneID" id="98055549"/>
<dbReference type="PANTHER" id="PTHR43775">
    <property type="entry name" value="FATTY ACID SYNTHASE"/>
    <property type="match status" value="1"/>
</dbReference>
<protein>
    <submittedName>
        <fullName evidence="5">Malonyl CoA-acyl carrier protein transacylase</fullName>
    </submittedName>
</protein>
<dbReference type="Proteomes" id="UP000549695">
    <property type="component" value="Unassembled WGS sequence"/>
</dbReference>
<dbReference type="InterPro" id="IPR050091">
    <property type="entry name" value="PKS_NRPS_Biosynth_Enz"/>
</dbReference>
<name>A0A852W5Z5_PSEA5</name>
<dbReference type="SMART" id="SM00827">
    <property type="entry name" value="PKS_AT"/>
    <property type="match status" value="1"/>
</dbReference>
<keyword evidence="6" id="KW-1185">Reference proteome</keyword>
<dbReference type="RefSeq" id="WP_179760941.1">
    <property type="nucleotide sequence ID" value="NZ_BAAAJZ010000015.1"/>
</dbReference>
<evidence type="ECO:0000313" key="5">
    <source>
        <dbReference type="EMBL" id="NYG01755.1"/>
    </source>
</evidence>
<dbReference type="SUPFAM" id="SSF52151">
    <property type="entry name" value="FabD/lysophospholipase-like"/>
    <property type="match status" value="1"/>
</dbReference>
<gene>
    <name evidence="5" type="ORF">HDA37_002040</name>
</gene>
<evidence type="ECO:0000256" key="3">
    <source>
        <dbReference type="SAM" id="MobiDB-lite"/>
    </source>
</evidence>
<dbReference type="GO" id="GO:0004312">
    <property type="term" value="F:fatty acid synthase activity"/>
    <property type="evidence" value="ECO:0007669"/>
    <property type="project" value="TreeGrafter"/>
</dbReference>
<comment type="caution">
    <text evidence="5">The sequence shown here is derived from an EMBL/GenBank/DDBJ whole genome shotgun (WGS) entry which is preliminary data.</text>
</comment>
<dbReference type="InterPro" id="IPR016036">
    <property type="entry name" value="Malonyl_transacylase_ACP-bd"/>
</dbReference>
<feature type="compositionally biased region" description="Low complexity" evidence="3">
    <location>
        <begin position="332"/>
        <end position="374"/>
    </location>
</feature>
<organism evidence="5 6">
    <name type="scientific">Pseudonocardia alni</name>
    <name type="common">Amycolata alni</name>
    <dbReference type="NCBI Taxonomy" id="33907"/>
    <lineage>
        <taxon>Bacteria</taxon>
        <taxon>Bacillati</taxon>
        <taxon>Actinomycetota</taxon>
        <taxon>Actinomycetes</taxon>
        <taxon>Pseudonocardiales</taxon>
        <taxon>Pseudonocardiaceae</taxon>
        <taxon>Pseudonocardia</taxon>
    </lineage>
</organism>
<keyword evidence="1" id="KW-0808">Transferase</keyword>
<evidence type="ECO:0000313" key="6">
    <source>
        <dbReference type="Proteomes" id="UP000549695"/>
    </source>
</evidence>
<dbReference type="Gene3D" id="1.10.1200.10">
    <property type="entry name" value="ACP-like"/>
    <property type="match status" value="1"/>
</dbReference>
<feature type="domain" description="Malonyl-CoA:ACP transacylase (MAT)" evidence="4">
    <location>
        <begin position="21"/>
        <end position="388"/>
    </location>
</feature>
<dbReference type="PROSITE" id="PS00012">
    <property type="entry name" value="PHOSPHOPANTETHEINE"/>
    <property type="match status" value="1"/>
</dbReference>
<dbReference type="AlphaFoldDB" id="A0A852W5Z5"/>
<feature type="compositionally biased region" description="Polar residues" evidence="3">
    <location>
        <begin position="311"/>
        <end position="320"/>
    </location>
</feature>
<dbReference type="GO" id="GO:0006633">
    <property type="term" value="P:fatty acid biosynthetic process"/>
    <property type="evidence" value="ECO:0007669"/>
    <property type="project" value="TreeGrafter"/>
</dbReference>
<dbReference type="SUPFAM" id="SSF47336">
    <property type="entry name" value="ACP-like"/>
    <property type="match status" value="1"/>
</dbReference>
<sequence>MNTTSVLVMPGTVPAPRGGILHDLHARHHGVREVLARVDDAARELDLPAVSPRLVEGGEVAPERGPDLQYVEIFAVSIATQRALVETGVDPVAVVGQSVGELWALAAAGYISIEDTVRLAVARSRALTRQGWQGRMIAVGVDGRRAEHLAGLFGHPDLVLACENAPHQSVLSGPTALTADIERVAAAAGWPTNRLDVPHPTHSPALARSARELRAGAPRVPYGGGRMRVCSPWLGRDVVDDDPVELMAGALTARVRILDTIRELHAAGADVFVECGERAVVAKMIQASVPGVRCAVPLAERDAPAVPARPTTGTPPSNGTRPGAPVVVRSEPTVSAPTPAANPPAAVRTPAPAAEVTPATCPEPGGPAAAPSSGTRDYDAVLAQLRDLYGGYLGYPPDLLGEDDSLEADLGVESLKQVALLGQVADLFDLPHLRSNASLLGFGSLRRIADAVVAGGAVGEAA</sequence>
<dbReference type="InterPro" id="IPR036736">
    <property type="entry name" value="ACP-like_sf"/>
</dbReference>
<evidence type="ECO:0000259" key="4">
    <source>
        <dbReference type="SMART" id="SM00827"/>
    </source>
</evidence>
<dbReference type="PANTHER" id="PTHR43775:SF51">
    <property type="entry name" value="INACTIVE PHENOLPHTHIOCEROL SYNTHESIS POLYKETIDE SYNTHASE TYPE I PKS1-RELATED"/>
    <property type="match status" value="1"/>
</dbReference>
<evidence type="ECO:0000256" key="2">
    <source>
        <dbReference type="ARBA" id="ARBA00023315"/>
    </source>
</evidence>
<evidence type="ECO:0000256" key="1">
    <source>
        <dbReference type="ARBA" id="ARBA00022679"/>
    </source>
</evidence>
<feature type="region of interest" description="Disordered" evidence="3">
    <location>
        <begin position="304"/>
        <end position="375"/>
    </location>
</feature>
<reference evidence="5 6" key="1">
    <citation type="submission" date="2020-07" db="EMBL/GenBank/DDBJ databases">
        <title>Sequencing the genomes of 1000 actinobacteria strains.</title>
        <authorList>
            <person name="Klenk H.-P."/>
        </authorList>
    </citation>
    <scope>NUCLEOTIDE SEQUENCE [LARGE SCALE GENOMIC DNA]</scope>
    <source>
        <strain evidence="5 6">DSM 44749</strain>
    </source>
</reference>
<keyword evidence="2" id="KW-0012">Acyltransferase</keyword>